<keyword evidence="3" id="KW-1185">Reference proteome</keyword>
<protein>
    <submittedName>
        <fullName evidence="2">Cytochrome P450</fullName>
    </submittedName>
</protein>
<keyword evidence="1" id="KW-1133">Transmembrane helix</keyword>
<comment type="caution">
    <text evidence="2">The sequence shown here is derived from an EMBL/GenBank/DDBJ whole genome shotgun (WGS) entry which is preliminary data.</text>
</comment>
<dbReference type="EMBL" id="LXQA010133935">
    <property type="protein sequence ID" value="MCI23066.1"/>
    <property type="molecule type" value="Genomic_DNA"/>
</dbReference>
<sequence>MHSCDVALCYALWGSSSIAFSYRPSVGASGGLLTMWDSSEVEVWSSTSREHVLCPIKSGEEFYLANVYAPCDLRAKQTLWDSLSGRFQMLLGERCVCVEILMLSGAMRKGALLGKGLTLWITFLLTGLSMTMS</sequence>
<evidence type="ECO:0000313" key="2">
    <source>
        <dbReference type="EMBL" id="MCI23066.1"/>
    </source>
</evidence>
<accession>A0A392QHP5</accession>
<keyword evidence="1" id="KW-0472">Membrane</keyword>
<proteinExistence type="predicted"/>
<reference evidence="2 3" key="1">
    <citation type="journal article" date="2018" name="Front. Plant Sci.">
        <title>Red Clover (Trifolium pratense) and Zigzag Clover (T. medium) - A Picture of Genomic Similarities and Differences.</title>
        <authorList>
            <person name="Dluhosova J."/>
            <person name="Istvanek J."/>
            <person name="Nedelnik J."/>
            <person name="Repkova J."/>
        </authorList>
    </citation>
    <scope>NUCLEOTIDE SEQUENCE [LARGE SCALE GENOMIC DNA]</scope>
    <source>
        <strain evidence="3">cv. 10/8</strain>
        <tissue evidence="2">Leaf</tissue>
    </source>
</reference>
<organism evidence="2 3">
    <name type="scientific">Trifolium medium</name>
    <dbReference type="NCBI Taxonomy" id="97028"/>
    <lineage>
        <taxon>Eukaryota</taxon>
        <taxon>Viridiplantae</taxon>
        <taxon>Streptophyta</taxon>
        <taxon>Embryophyta</taxon>
        <taxon>Tracheophyta</taxon>
        <taxon>Spermatophyta</taxon>
        <taxon>Magnoliopsida</taxon>
        <taxon>eudicotyledons</taxon>
        <taxon>Gunneridae</taxon>
        <taxon>Pentapetalae</taxon>
        <taxon>rosids</taxon>
        <taxon>fabids</taxon>
        <taxon>Fabales</taxon>
        <taxon>Fabaceae</taxon>
        <taxon>Papilionoideae</taxon>
        <taxon>50 kb inversion clade</taxon>
        <taxon>NPAAA clade</taxon>
        <taxon>Hologalegina</taxon>
        <taxon>IRL clade</taxon>
        <taxon>Trifolieae</taxon>
        <taxon>Trifolium</taxon>
    </lineage>
</organism>
<name>A0A392QHP5_9FABA</name>
<dbReference type="AlphaFoldDB" id="A0A392QHP5"/>
<evidence type="ECO:0000313" key="3">
    <source>
        <dbReference type="Proteomes" id="UP000265520"/>
    </source>
</evidence>
<keyword evidence="1" id="KW-0812">Transmembrane</keyword>
<feature type="transmembrane region" description="Helical" evidence="1">
    <location>
        <begin position="112"/>
        <end position="132"/>
    </location>
</feature>
<dbReference type="Proteomes" id="UP000265520">
    <property type="component" value="Unassembled WGS sequence"/>
</dbReference>
<evidence type="ECO:0000256" key="1">
    <source>
        <dbReference type="SAM" id="Phobius"/>
    </source>
</evidence>